<accession>A0ABR1X8S2</accession>
<protein>
    <submittedName>
        <fullName evidence="2">Uncharacterized protein</fullName>
    </submittedName>
</protein>
<dbReference type="RefSeq" id="XP_066673802.1">
    <property type="nucleotide sequence ID" value="XM_066806506.1"/>
</dbReference>
<keyword evidence="3" id="KW-1185">Reference proteome</keyword>
<dbReference type="EMBL" id="JAQQWN010000003">
    <property type="protein sequence ID" value="KAK8091830.1"/>
    <property type="molecule type" value="Genomic_DNA"/>
</dbReference>
<keyword evidence="1" id="KW-0472">Membrane</keyword>
<evidence type="ECO:0000256" key="1">
    <source>
        <dbReference type="SAM" id="Phobius"/>
    </source>
</evidence>
<keyword evidence="1" id="KW-0812">Transmembrane</keyword>
<organism evidence="2 3">
    <name type="scientific">Apiospora hydei</name>
    <dbReference type="NCBI Taxonomy" id="1337664"/>
    <lineage>
        <taxon>Eukaryota</taxon>
        <taxon>Fungi</taxon>
        <taxon>Dikarya</taxon>
        <taxon>Ascomycota</taxon>
        <taxon>Pezizomycotina</taxon>
        <taxon>Sordariomycetes</taxon>
        <taxon>Xylariomycetidae</taxon>
        <taxon>Amphisphaeriales</taxon>
        <taxon>Apiosporaceae</taxon>
        <taxon>Apiospora</taxon>
    </lineage>
</organism>
<reference evidence="2 3" key="1">
    <citation type="submission" date="2023-01" db="EMBL/GenBank/DDBJ databases">
        <title>Analysis of 21 Apiospora genomes using comparative genomics revels a genus with tremendous synthesis potential of carbohydrate active enzymes and secondary metabolites.</title>
        <authorList>
            <person name="Sorensen T."/>
        </authorList>
    </citation>
    <scope>NUCLEOTIDE SEQUENCE [LARGE SCALE GENOMIC DNA]</scope>
    <source>
        <strain evidence="2 3">CBS 114990</strain>
    </source>
</reference>
<dbReference type="Proteomes" id="UP001433268">
    <property type="component" value="Unassembled WGS sequence"/>
</dbReference>
<gene>
    <name evidence="2" type="ORF">PG997_002191</name>
</gene>
<feature type="transmembrane region" description="Helical" evidence="1">
    <location>
        <begin position="29"/>
        <end position="50"/>
    </location>
</feature>
<comment type="caution">
    <text evidence="2">The sequence shown here is derived from an EMBL/GenBank/DDBJ whole genome shotgun (WGS) entry which is preliminary data.</text>
</comment>
<sequence>MSLSQLPSSMVNQLQRYRPRRWPPWGSVFPSHLVVRAHLIIIYAIAIAPVKMKITATIAIPRTASLTSVDMTGDLTRTMTYADFLSTTEPNVGVNCDSLPLLGPLISCVFKPPGGSEEKQEVRRNARRSGRAHHVKGGPLWTASSCWEDLSLRDATGR</sequence>
<proteinExistence type="predicted"/>
<evidence type="ECO:0000313" key="3">
    <source>
        <dbReference type="Proteomes" id="UP001433268"/>
    </source>
</evidence>
<dbReference type="GeneID" id="92039566"/>
<evidence type="ECO:0000313" key="2">
    <source>
        <dbReference type="EMBL" id="KAK8091830.1"/>
    </source>
</evidence>
<name>A0ABR1X8S2_9PEZI</name>
<keyword evidence="1" id="KW-1133">Transmembrane helix</keyword>